<evidence type="ECO:0000313" key="2">
    <source>
        <dbReference type="Proteomes" id="UP000744676"/>
    </source>
</evidence>
<comment type="caution">
    <text evidence="1">The sequence shown here is derived from an EMBL/GenBank/DDBJ whole genome shotgun (WGS) entry which is preliminary data.</text>
</comment>
<reference evidence="1 2" key="1">
    <citation type="journal article" date="2020" name="Front. Microbiol.">
        <title>Phenotypic and Genetic Characterization of the Cheese Ripening Yeast Geotrichum candidum.</title>
        <authorList>
            <person name="Perkins V."/>
            <person name="Vignola S."/>
            <person name="Lessard M.H."/>
            <person name="Plante P.L."/>
            <person name="Corbeil J."/>
            <person name="Dugat-Bony E."/>
            <person name="Frenette M."/>
            <person name="Labrie S."/>
        </authorList>
    </citation>
    <scope>NUCLEOTIDE SEQUENCE [LARGE SCALE GENOMIC DNA]</scope>
    <source>
        <strain evidence="1 2">LMA-1147</strain>
    </source>
</reference>
<accession>A0ACB6UY48</accession>
<keyword evidence="2" id="KW-1185">Reference proteome</keyword>
<sequence length="67" mass="7007">MSQDPWAQFANAVKKRAQASGGAPRPPKGLFAGVGGLAVLGIGGLVFASSLFNGMYLPLTFAYPYKF</sequence>
<name>A0ACB6UY48_9ASCO</name>
<dbReference type="Proteomes" id="UP000744676">
    <property type="component" value="Unassembled WGS sequence"/>
</dbReference>
<evidence type="ECO:0000313" key="1">
    <source>
        <dbReference type="EMBL" id="KAF5092529.1"/>
    </source>
</evidence>
<proteinExistence type="predicted"/>
<dbReference type="EMBL" id="QVQA01000375">
    <property type="protein sequence ID" value="KAF5092529.1"/>
    <property type="molecule type" value="Genomic_DNA"/>
</dbReference>
<organism evidence="1 2">
    <name type="scientific">Geotrichum galactomycetum</name>
    <dbReference type="NCBI Taxonomy" id="27317"/>
    <lineage>
        <taxon>Eukaryota</taxon>
        <taxon>Fungi</taxon>
        <taxon>Dikarya</taxon>
        <taxon>Ascomycota</taxon>
        <taxon>Saccharomycotina</taxon>
        <taxon>Dipodascomycetes</taxon>
        <taxon>Dipodascales</taxon>
        <taxon>Dipodascaceae</taxon>
        <taxon>Geotrichum</taxon>
    </lineage>
</organism>
<protein>
    <submittedName>
        <fullName evidence="1">Uncharacterized protein</fullName>
    </submittedName>
</protein>
<gene>
    <name evidence="1" type="ORF">D0Z00_004543</name>
</gene>